<evidence type="ECO:0000256" key="5">
    <source>
        <dbReference type="ARBA" id="ARBA00022679"/>
    </source>
</evidence>
<dbReference type="EMBL" id="FN653033">
    <property type="protein sequence ID" value="CBY08863.1"/>
    <property type="molecule type" value="Genomic_DNA"/>
</dbReference>
<evidence type="ECO:0000256" key="2">
    <source>
        <dbReference type="ARBA" id="ARBA00004922"/>
    </source>
</evidence>
<evidence type="ECO:0000313" key="14">
    <source>
        <dbReference type="Proteomes" id="UP000001307"/>
    </source>
</evidence>
<proteinExistence type="inferred from homology"/>
<comment type="subcellular location">
    <subcellularLocation>
        <location evidence="1 12">Endoplasmic reticulum membrane</location>
        <topology evidence="1 12">Multi-pass membrane protein</topology>
    </subcellularLocation>
</comment>
<evidence type="ECO:0000256" key="11">
    <source>
        <dbReference type="ARBA" id="ARBA00048899"/>
    </source>
</evidence>
<evidence type="ECO:0000256" key="12">
    <source>
        <dbReference type="RuleBase" id="RU363075"/>
    </source>
</evidence>
<dbReference type="PANTHER" id="PTHR22760:SF1">
    <property type="entry name" value="DOL-P-MAN:MAN(7)GLCNAC(2)-PP-DOL ALPHA-1,6-MANNOSYLTRANSFERASE"/>
    <property type="match status" value="1"/>
</dbReference>
<comment type="similarity">
    <text evidence="3 12">Belongs to the glycosyltransferase 22 family.</text>
</comment>
<feature type="transmembrane region" description="Helical" evidence="12">
    <location>
        <begin position="277"/>
        <end position="294"/>
    </location>
</feature>
<feature type="transmembrane region" description="Helical" evidence="12">
    <location>
        <begin position="332"/>
        <end position="357"/>
    </location>
</feature>
<feature type="transmembrane region" description="Helical" evidence="12">
    <location>
        <begin position="253"/>
        <end position="270"/>
    </location>
</feature>
<dbReference type="FunCoup" id="E4XAV4">
    <property type="interactions" value="151"/>
</dbReference>
<organism evidence="13">
    <name type="scientific">Oikopleura dioica</name>
    <name type="common">Tunicate</name>
    <dbReference type="NCBI Taxonomy" id="34765"/>
    <lineage>
        <taxon>Eukaryota</taxon>
        <taxon>Metazoa</taxon>
        <taxon>Chordata</taxon>
        <taxon>Tunicata</taxon>
        <taxon>Appendicularia</taxon>
        <taxon>Copelata</taxon>
        <taxon>Oikopleuridae</taxon>
        <taxon>Oikopleura</taxon>
    </lineage>
</organism>
<dbReference type="Proteomes" id="UP000001307">
    <property type="component" value="Unassembled WGS sequence"/>
</dbReference>
<dbReference type="AlphaFoldDB" id="E4XAV4"/>
<dbReference type="PANTHER" id="PTHR22760">
    <property type="entry name" value="GLYCOSYLTRANSFERASE"/>
    <property type="match status" value="1"/>
</dbReference>
<keyword evidence="5" id="KW-0808">Transferase</keyword>
<dbReference type="InterPro" id="IPR005599">
    <property type="entry name" value="GPI_mannosylTrfase"/>
</dbReference>
<evidence type="ECO:0000256" key="8">
    <source>
        <dbReference type="ARBA" id="ARBA00022989"/>
    </source>
</evidence>
<evidence type="ECO:0000256" key="1">
    <source>
        <dbReference type="ARBA" id="ARBA00004477"/>
    </source>
</evidence>
<gene>
    <name evidence="13" type="ORF">GSOID_T00005702001</name>
</gene>
<sequence length="453" mass="51870">MEWSIVIYQLIISAHVFMAPFTKVEESFYLQAAHDFIYEDSIEFFDHRKFPGVVPRTAAPIFILSSIIRPFKYLLDKPSMQILLRLLLGFCTSYSLSKITEIIKKKISPAASFLFLLTTVSQPHLMFYASRTLPNSIALPIVLYAFSCWPLGNEPAKFIALSAFAILTIRCELALLMGSFLIMGLLTREISFGRLFVVGFSSAFVSLVATVPFDSWFWGQLIWPEGQVFIFNAIEGKSSAWGVMPFLWYFKSALPRACLTSLLFIPFGFLQRPQTSMRLLLPSLFFIFIYSFNPHKELRFIFYVFPLLNIISAFGLEFFHQKRANGSFIWRWIWSGVFGSVVINFLGTTLFAAISAINYPGGQAIEKLHDSVPCEFNVSVHMTNLALQSGVSRFGQLCENWEYDKSEELSYEEILKLNFTHLILENNEETVMKFTQHYRNIGVVPQYSHIKIG</sequence>
<keyword evidence="6 12" id="KW-0812">Transmembrane</keyword>
<feature type="transmembrane region" description="Helical" evidence="12">
    <location>
        <begin position="300"/>
        <end position="320"/>
    </location>
</feature>
<keyword evidence="9 12" id="KW-0472">Membrane</keyword>
<dbReference type="GO" id="GO:0006487">
    <property type="term" value="P:protein N-linked glycosylation"/>
    <property type="evidence" value="ECO:0007669"/>
    <property type="project" value="TreeGrafter"/>
</dbReference>
<evidence type="ECO:0000256" key="4">
    <source>
        <dbReference type="ARBA" id="ARBA00022676"/>
    </source>
</evidence>
<dbReference type="EC" id="2.4.1.-" evidence="12"/>
<protein>
    <recommendedName>
        <fullName evidence="12">Mannosyltransferase</fullName>
        <ecNumber evidence="12">2.4.1.-</ecNumber>
    </recommendedName>
</protein>
<comment type="function">
    <text evidence="10">Mannosyltransferase that operates in the biosynthetic pathway of dolichol-linked oligosaccharides, the glycan precursors employed in protein asparagine (N)-glycosylation. The assembly of dolichol-linked oligosaccharides begins on the cytosolic side of the endoplasmic reticulum membrane and finishes in its lumen. The sequential addition of sugars to dolichol pyrophosphate produces dolichol-linked oligosaccharides containing fourteen sugars, including two GlcNAcs, nine mannoses and three glucoses. Once assembled, the oligosaccharide is transferred from the lipid to nascent proteins by oligosaccharyltransferases. In the lumen of the endoplasmic reticulum, adds the eighth mannose residue in an alpha-1,6 linkage onto Man(7)GlcNAc(2)-PP-dolichol to produce Man(8)GlcNAc(2)-PP-dolichol.</text>
</comment>
<dbReference type="GO" id="GO:0052917">
    <property type="term" value="F:dol-P-Man:Man(7)GlcNAc(2)-PP-Dol alpha-1,6-mannosyltransferase activity"/>
    <property type="evidence" value="ECO:0007669"/>
    <property type="project" value="UniProtKB-EC"/>
</dbReference>
<feature type="transmembrane region" description="Helical" evidence="12">
    <location>
        <begin position="195"/>
        <end position="213"/>
    </location>
</feature>
<feature type="transmembrane region" description="Helical" evidence="12">
    <location>
        <begin position="158"/>
        <end position="183"/>
    </location>
</feature>
<dbReference type="InParanoid" id="E4XAV4"/>
<reference evidence="13" key="1">
    <citation type="journal article" date="2010" name="Science">
        <title>Plasticity of animal genome architecture unmasked by rapid evolution of a pelagic tunicate.</title>
        <authorList>
            <person name="Denoeud F."/>
            <person name="Henriet S."/>
            <person name="Mungpakdee S."/>
            <person name="Aury J.M."/>
            <person name="Da Silva C."/>
            <person name="Brinkmann H."/>
            <person name="Mikhaleva J."/>
            <person name="Olsen L.C."/>
            <person name="Jubin C."/>
            <person name="Canestro C."/>
            <person name="Bouquet J.M."/>
            <person name="Danks G."/>
            <person name="Poulain J."/>
            <person name="Campsteijn C."/>
            <person name="Adamski M."/>
            <person name="Cross I."/>
            <person name="Yadetie F."/>
            <person name="Muffato M."/>
            <person name="Louis A."/>
            <person name="Butcher S."/>
            <person name="Tsagkogeorga G."/>
            <person name="Konrad A."/>
            <person name="Singh S."/>
            <person name="Jensen M.F."/>
            <person name="Cong E.H."/>
            <person name="Eikeseth-Otteraa H."/>
            <person name="Noel B."/>
            <person name="Anthouard V."/>
            <person name="Porcel B.M."/>
            <person name="Kachouri-Lafond R."/>
            <person name="Nishino A."/>
            <person name="Ugolini M."/>
            <person name="Chourrout P."/>
            <person name="Nishida H."/>
            <person name="Aasland R."/>
            <person name="Huzurbazar S."/>
            <person name="Westhof E."/>
            <person name="Delsuc F."/>
            <person name="Lehrach H."/>
            <person name="Reinhardt R."/>
            <person name="Weissenbach J."/>
            <person name="Roy S.W."/>
            <person name="Artiguenave F."/>
            <person name="Postlethwait J.H."/>
            <person name="Manak J.R."/>
            <person name="Thompson E.M."/>
            <person name="Jaillon O."/>
            <person name="Du Pasquier L."/>
            <person name="Boudinot P."/>
            <person name="Liberles D.A."/>
            <person name="Volff J.N."/>
            <person name="Philippe H."/>
            <person name="Lenhard B."/>
            <person name="Roest Crollius H."/>
            <person name="Wincker P."/>
            <person name="Chourrout D."/>
        </authorList>
    </citation>
    <scope>NUCLEOTIDE SEQUENCE [LARGE SCALE GENOMIC DNA]</scope>
</reference>
<comment type="catalytic activity">
    <reaction evidence="11">
        <text>an alpha-D-Man-(1-&gt;2)-alpha-D-Man-(1-&gt;2)-alpha-D-Man-(1-&gt;3)-[alpha-D-Man-(1-&gt;2)-alpha-D-Man-(1-&gt;3)-alpha-D-Man-(1-&gt;6)]-beta-D-Man-(1-&gt;4)-beta-D-GlcNAc-(1-&gt;4)-alpha-D-GlcNAc-diphospho-di-trans,poly-cis-dolichol + a di-trans,poly-cis-dolichyl beta-D-mannosyl phosphate = an alpha-D-Man-(1-&gt;2)-alpha-D-Man-(1-&gt;2)-alpha-D-Man-(1-&gt;3)-[alpha-D-Man-(1-&gt;2)-alpha-D-Man-(1-&gt;3)-[alpha-D-Man-(1-&gt;6)]-alpha-D-Man-(1-&gt;6)]-beta-D-Man-(1-&gt;4)-beta-D-GlcNAc-(1-&gt;4)-alpha-D-GlcNAc-diphospho-di-trans,poly-cis-dolichol + a di-trans,poly-cis-dolichyl phosphate + H(+)</text>
        <dbReference type="Rhea" id="RHEA:29535"/>
        <dbReference type="Rhea" id="RHEA-COMP:19498"/>
        <dbReference type="Rhea" id="RHEA-COMP:19501"/>
        <dbReference type="Rhea" id="RHEA-COMP:19518"/>
        <dbReference type="Rhea" id="RHEA-COMP:19519"/>
        <dbReference type="ChEBI" id="CHEBI:15378"/>
        <dbReference type="ChEBI" id="CHEBI:57683"/>
        <dbReference type="ChEBI" id="CHEBI:58211"/>
        <dbReference type="ChEBI" id="CHEBI:132517"/>
        <dbReference type="ChEBI" id="CHEBI:132519"/>
        <dbReference type="EC" id="2.4.1.260"/>
    </reaction>
    <physiologicalReaction direction="left-to-right" evidence="11">
        <dbReference type="Rhea" id="RHEA:29536"/>
    </physiologicalReaction>
</comment>
<dbReference type="UniPathway" id="UPA00378"/>
<keyword evidence="4 12" id="KW-0328">Glycosyltransferase</keyword>
<keyword evidence="7 12" id="KW-0256">Endoplasmic reticulum</keyword>
<dbReference type="GO" id="GO:0005789">
    <property type="term" value="C:endoplasmic reticulum membrane"/>
    <property type="evidence" value="ECO:0007669"/>
    <property type="project" value="UniProtKB-SubCell"/>
</dbReference>
<accession>E4XAV4</accession>
<dbReference type="Pfam" id="PF03901">
    <property type="entry name" value="Glyco_transf_22"/>
    <property type="match status" value="1"/>
</dbReference>
<feature type="transmembrane region" description="Helical" evidence="12">
    <location>
        <begin position="136"/>
        <end position="152"/>
    </location>
</feature>
<dbReference type="OrthoDB" id="19039at2759"/>
<evidence type="ECO:0000256" key="7">
    <source>
        <dbReference type="ARBA" id="ARBA00022824"/>
    </source>
</evidence>
<evidence type="ECO:0000256" key="6">
    <source>
        <dbReference type="ARBA" id="ARBA00022692"/>
    </source>
</evidence>
<evidence type="ECO:0000256" key="3">
    <source>
        <dbReference type="ARBA" id="ARBA00007063"/>
    </source>
</evidence>
<name>E4XAV4_OIKDI</name>
<evidence type="ECO:0000256" key="10">
    <source>
        <dbReference type="ARBA" id="ARBA00044721"/>
    </source>
</evidence>
<comment type="pathway">
    <text evidence="2">Protein modification; protein glycosylation.</text>
</comment>
<evidence type="ECO:0000256" key="9">
    <source>
        <dbReference type="ARBA" id="ARBA00023136"/>
    </source>
</evidence>
<keyword evidence="14" id="KW-1185">Reference proteome</keyword>
<keyword evidence="8 12" id="KW-1133">Transmembrane helix</keyword>
<evidence type="ECO:0000313" key="13">
    <source>
        <dbReference type="EMBL" id="CBY08863.1"/>
    </source>
</evidence>